<comment type="caution">
    <text evidence="2">The sequence shown here is derived from an EMBL/GenBank/DDBJ whole genome shotgun (WGS) entry which is preliminary data.</text>
</comment>
<name>A0A2I0KRC9_PUNGR</name>
<accession>A0A2I0KRC9</accession>
<evidence type="ECO:0000256" key="1">
    <source>
        <dbReference type="SAM" id="MobiDB-lite"/>
    </source>
</evidence>
<feature type="compositionally biased region" description="Low complexity" evidence="1">
    <location>
        <begin position="92"/>
        <end position="102"/>
    </location>
</feature>
<dbReference type="EMBL" id="PGOL01000410">
    <property type="protein sequence ID" value="PKI71042.1"/>
    <property type="molecule type" value="Genomic_DNA"/>
</dbReference>
<sequence length="141" mass="14088">MPSNGSLLGSYGGALTSGASNSPPPEPHVHSFAGVLPGAHLASSSPRSLTPGVLHLASSCTRSLLASSSSPGCSGAVSGASDAFQRPQLHRPSSASPASPASGQGAATRDAGGADNWDSDWRAVRAGRGWLLQEEEEEEAA</sequence>
<reference evidence="2 3" key="1">
    <citation type="submission" date="2017-11" db="EMBL/GenBank/DDBJ databases">
        <title>De-novo sequencing of pomegranate (Punica granatum L.) genome.</title>
        <authorList>
            <person name="Akparov Z."/>
            <person name="Amiraslanov A."/>
            <person name="Hajiyeva S."/>
            <person name="Abbasov M."/>
            <person name="Kaur K."/>
            <person name="Hamwieh A."/>
            <person name="Solovyev V."/>
            <person name="Salamov A."/>
            <person name="Braich B."/>
            <person name="Kosarev P."/>
            <person name="Mahmoud A."/>
            <person name="Hajiyev E."/>
            <person name="Babayeva S."/>
            <person name="Izzatullayeva V."/>
            <person name="Mammadov A."/>
            <person name="Mammadov A."/>
            <person name="Sharifova S."/>
            <person name="Ojaghi J."/>
            <person name="Eynullazada K."/>
            <person name="Bayramov B."/>
            <person name="Abdulazimova A."/>
            <person name="Shahmuradov I."/>
        </authorList>
    </citation>
    <scope>NUCLEOTIDE SEQUENCE [LARGE SCALE GENOMIC DNA]</scope>
    <source>
        <strain evidence="3">cv. AG2017</strain>
        <tissue evidence="2">Leaf</tissue>
    </source>
</reference>
<keyword evidence="3" id="KW-1185">Reference proteome</keyword>
<proteinExistence type="predicted"/>
<evidence type="ECO:0000313" key="3">
    <source>
        <dbReference type="Proteomes" id="UP000233551"/>
    </source>
</evidence>
<feature type="non-terminal residue" evidence="2">
    <location>
        <position position="141"/>
    </location>
</feature>
<protein>
    <submittedName>
        <fullName evidence="2">Uncharacterized protein</fullName>
    </submittedName>
</protein>
<dbReference type="AlphaFoldDB" id="A0A2I0KRC9"/>
<evidence type="ECO:0000313" key="2">
    <source>
        <dbReference type="EMBL" id="PKI71042.1"/>
    </source>
</evidence>
<feature type="compositionally biased region" description="Low complexity" evidence="1">
    <location>
        <begin position="64"/>
        <end position="81"/>
    </location>
</feature>
<gene>
    <name evidence="2" type="ORF">CRG98_008623</name>
</gene>
<feature type="region of interest" description="Disordered" evidence="1">
    <location>
        <begin position="1"/>
        <end position="33"/>
    </location>
</feature>
<organism evidence="2 3">
    <name type="scientific">Punica granatum</name>
    <name type="common">Pomegranate</name>
    <dbReference type="NCBI Taxonomy" id="22663"/>
    <lineage>
        <taxon>Eukaryota</taxon>
        <taxon>Viridiplantae</taxon>
        <taxon>Streptophyta</taxon>
        <taxon>Embryophyta</taxon>
        <taxon>Tracheophyta</taxon>
        <taxon>Spermatophyta</taxon>
        <taxon>Magnoliopsida</taxon>
        <taxon>eudicotyledons</taxon>
        <taxon>Gunneridae</taxon>
        <taxon>Pentapetalae</taxon>
        <taxon>rosids</taxon>
        <taxon>malvids</taxon>
        <taxon>Myrtales</taxon>
        <taxon>Lythraceae</taxon>
        <taxon>Punica</taxon>
    </lineage>
</organism>
<dbReference type="Proteomes" id="UP000233551">
    <property type="component" value="Unassembled WGS sequence"/>
</dbReference>
<feature type="region of interest" description="Disordered" evidence="1">
    <location>
        <begin position="64"/>
        <end position="120"/>
    </location>
</feature>